<dbReference type="OrthoDB" id="10576689at2759"/>
<sequence length="206" mass="22449">MNLNSKPFRRKLWYLDSFPRELGSSGSALERPGLVQLDETFVILQSHPGLSVKYLSFSEHADIGAGIRGVLIFAVSEDGAVEEGQIITGWVVVLHEGLHQAAGAVDVHLSLWRLRLLHQLVVHGVAAQRDHGVAAHGAVPLVVHEQHPHVRLGYLAVHDQGAVHVVVAARLVHQHLPQVIQMFPDVTPLGQHAVTFDLRVAAADDP</sequence>
<gene>
    <name evidence="1" type="ORF">EYF80_007190</name>
</gene>
<evidence type="ECO:0000313" key="1">
    <source>
        <dbReference type="EMBL" id="TNN82672.1"/>
    </source>
</evidence>
<organism evidence="1 2">
    <name type="scientific">Liparis tanakae</name>
    <name type="common">Tanaka's snailfish</name>
    <dbReference type="NCBI Taxonomy" id="230148"/>
    <lineage>
        <taxon>Eukaryota</taxon>
        <taxon>Metazoa</taxon>
        <taxon>Chordata</taxon>
        <taxon>Craniata</taxon>
        <taxon>Vertebrata</taxon>
        <taxon>Euteleostomi</taxon>
        <taxon>Actinopterygii</taxon>
        <taxon>Neopterygii</taxon>
        <taxon>Teleostei</taxon>
        <taxon>Neoteleostei</taxon>
        <taxon>Acanthomorphata</taxon>
        <taxon>Eupercaria</taxon>
        <taxon>Perciformes</taxon>
        <taxon>Cottioidei</taxon>
        <taxon>Cottales</taxon>
        <taxon>Liparidae</taxon>
        <taxon>Liparis</taxon>
    </lineage>
</organism>
<keyword evidence="2" id="KW-1185">Reference proteome</keyword>
<dbReference type="EMBL" id="SRLO01000038">
    <property type="protein sequence ID" value="TNN82672.1"/>
    <property type="molecule type" value="Genomic_DNA"/>
</dbReference>
<reference evidence="1 2" key="1">
    <citation type="submission" date="2019-03" db="EMBL/GenBank/DDBJ databases">
        <title>First draft genome of Liparis tanakae, snailfish: a comprehensive survey of snailfish specific genes.</title>
        <authorList>
            <person name="Kim W."/>
            <person name="Song I."/>
            <person name="Jeong J.-H."/>
            <person name="Kim D."/>
            <person name="Kim S."/>
            <person name="Ryu S."/>
            <person name="Song J.Y."/>
            <person name="Lee S.K."/>
        </authorList>
    </citation>
    <scope>NUCLEOTIDE SEQUENCE [LARGE SCALE GENOMIC DNA]</scope>
    <source>
        <tissue evidence="1">Muscle</tissue>
    </source>
</reference>
<accession>A0A4Z2IZG1</accession>
<proteinExistence type="predicted"/>
<evidence type="ECO:0000313" key="2">
    <source>
        <dbReference type="Proteomes" id="UP000314294"/>
    </source>
</evidence>
<dbReference type="AlphaFoldDB" id="A0A4Z2IZG1"/>
<protein>
    <submittedName>
        <fullName evidence="1">Uncharacterized protein</fullName>
    </submittedName>
</protein>
<comment type="caution">
    <text evidence="1">The sequence shown here is derived from an EMBL/GenBank/DDBJ whole genome shotgun (WGS) entry which is preliminary data.</text>
</comment>
<dbReference type="Proteomes" id="UP000314294">
    <property type="component" value="Unassembled WGS sequence"/>
</dbReference>
<name>A0A4Z2IZG1_9TELE</name>